<dbReference type="AlphaFoldDB" id="A0A6L5Z3K0"/>
<evidence type="ECO:0000256" key="2">
    <source>
        <dbReference type="ARBA" id="ARBA00023015"/>
    </source>
</evidence>
<dbReference type="InterPro" id="IPR050313">
    <property type="entry name" value="Carb_Metab_HTH_regulators"/>
</dbReference>
<dbReference type="PROSITE" id="PS51000">
    <property type="entry name" value="HTH_DEOR_2"/>
    <property type="match status" value="1"/>
</dbReference>
<dbReference type="InterPro" id="IPR037171">
    <property type="entry name" value="NagB/RpiA_transferase-like"/>
</dbReference>
<keyword evidence="8" id="KW-1185">Reference proteome</keyword>
<gene>
    <name evidence="7" type="ORF">GE300_13300</name>
</gene>
<dbReference type="SUPFAM" id="SSF46785">
    <property type="entry name" value="Winged helix' DNA-binding domain"/>
    <property type="match status" value="1"/>
</dbReference>
<feature type="compositionally biased region" description="Basic residues" evidence="5">
    <location>
        <begin position="55"/>
        <end position="72"/>
    </location>
</feature>
<dbReference type="InterPro" id="IPR036388">
    <property type="entry name" value="WH-like_DNA-bd_sf"/>
</dbReference>
<keyword evidence="3" id="KW-0238">DNA-binding</keyword>
<dbReference type="Pfam" id="PF08220">
    <property type="entry name" value="HTH_DeoR"/>
    <property type="match status" value="1"/>
</dbReference>
<organism evidence="7 8">
    <name type="scientific">Halovulum marinum</name>
    <dbReference type="NCBI Taxonomy" id="2662447"/>
    <lineage>
        <taxon>Bacteria</taxon>
        <taxon>Pseudomonadati</taxon>
        <taxon>Pseudomonadota</taxon>
        <taxon>Alphaproteobacteria</taxon>
        <taxon>Rhodobacterales</taxon>
        <taxon>Paracoccaceae</taxon>
        <taxon>Halovulum</taxon>
    </lineage>
</organism>
<dbReference type="SMART" id="SM01134">
    <property type="entry name" value="DeoRC"/>
    <property type="match status" value="1"/>
</dbReference>
<name>A0A6L5Z3K0_9RHOB</name>
<dbReference type="PROSITE" id="PS00894">
    <property type="entry name" value="HTH_DEOR_1"/>
    <property type="match status" value="1"/>
</dbReference>
<dbReference type="Gene3D" id="1.10.10.10">
    <property type="entry name" value="Winged helix-like DNA-binding domain superfamily/Winged helix DNA-binding domain"/>
    <property type="match status" value="1"/>
</dbReference>
<evidence type="ECO:0000256" key="3">
    <source>
        <dbReference type="ARBA" id="ARBA00023125"/>
    </source>
</evidence>
<dbReference type="Proteomes" id="UP000474957">
    <property type="component" value="Unassembled WGS sequence"/>
</dbReference>
<reference evidence="7 8" key="1">
    <citation type="submission" date="2019-10" db="EMBL/GenBank/DDBJ databases">
        <title>Cognatihalovulum marinum gen. nov. sp. nov., a new member of the family Rhodobacteraceae isolated from deep seawater of the Northwest Indian Ocean.</title>
        <authorList>
            <person name="Ruan C."/>
            <person name="Wang J."/>
            <person name="Zheng X."/>
            <person name="Song L."/>
            <person name="Zhu Y."/>
            <person name="Huang Y."/>
            <person name="Lu Z."/>
            <person name="Du W."/>
            <person name="Huang L."/>
            <person name="Dai X."/>
        </authorList>
    </citation>
    <scope>NUCLEOTIDE SEQUENCE [LARGE SCALE GENOMIC DNA]</scope>
    <source>
        <strain evidence="7 8">2CG4</strain>
    </source>
</reference>
<dbReference type="GO" id="GO:0003677">
    <property type="term" value="F:DNA binding"/>
    <property type="evidence" value="ECO:0007669"/>
    <property type="project" value="UniProtKB-KW"/>
</dbReference>
<dbReference type="PANTHER" id="PTHR30363">
    <property type="entry name" value="HTH-TYPE TRANSCRIPTIONAL REGULATOR SRLR-RELATED"/>
    <property type="match status" value="1"/>
</dbReference>
<comment type="caution">
    <text evidence="7">The sequence shown here is derived from an EMBL/GenBank/DDBJ whole genome shotgun (WGS) entry which is preliminary data.</text>
</comment>
<dbReference type="Gene3D" id="3.40.50.1360">
    <property type="match status" value="1"/>
</dbReference>
<protein>
    <submittedName>
        <fullName evidence="7">DeoR family transcriptional regulator</fullName>
    </submittedName>
</protein>
<evidence type="ECO:0000313" key="8">
    <source>
        <dbReference type="Proteomes" id="UP000474957"/>
    </source>
</evidence>
<evidence type="ECO:0000259" key="6">
    <source>
        <dbReference type="PROSITE" id="PS51000"/>
    </source>
</evidence>
<keyword evidence="4" id="KW-0804">Transcription</keyword>
<dbReference type="PANTHER" id="PTHR30363:SF4">
    <property type="entry name" value="GLYCEROL-3-PHOSPHATE REGULON REPRESSOR"/>
    <property type="match status" value="1"/>
</dbReference>
<keyword evidence="1" id="KW-0678">Repressor</keyword>
<keyword evidence="2" id="KW-0805">Transcription regulation</keyword>
<dbReference type="PRINTS" id="PR00037">
    <property type="entry name" value="HTHLACR"/>
</dbReference>
<dbReference type="SMART" id="SM00420">
    <property type="entry name" value="HTH_DEOR"/>
    <property type="match status" value="1"/>
</dbReference>
<feature type="domain" description="HTH deoR-type" evidence="6">
    <location>
        <begin position="95"/>
        <end position="150"/>
    </location>
</feature>
<dbReference type="InterPro" id="IPR036390">
    <property type="entry name" value="WH_DNA-bd_sf"/>
</dbReference>
<dbReference type="InterPro" id="IPR001034">
    <property type="entry name" value="DeoR_HTH"/>
</dbReference>
<evidence type="ECO:0000313" key="7">
    <source>
        <dbReference type="EMBL" id="MSU90582.1"/>
    </source>
</evidence>
<evidence type="ECO:0000256" key="1">
    <source>
        <dbReference type="ARBA" id="ARBA00022491"/>
    </source>
</evidence>
<dbReference type="InterPro" id="IPR018356">
    <property type="entry name" value="Tscrpt_reg_HTH_DeoR_CS"/>
</dbReference>
<dbReference type="InterPro" id="IPR014036">
    <property type="entry name" value="DeoR-like_C"/>
</dbReference>
<dbReference type="GO" id="GO:0003700">
    <property type="term" value="F:DNA-binding transcription factor activity"/>
    <property type="evidence" value="ECO:0007669"/>
    <property type="project" value="InterPro"/>
</dbReference>
<feature type="region of interest" description="Disordered" evidence="5">
    <location>
        <begin position="54"/>
        <end position="94"/>
    </location>
</feature>
<feature type="compositionally biased region" description="Basic and acidic residues" evidence="5">
    <location>
        <begin position="73"/>
        <end position="94"/>
    </location>
</feature>
<evidence type="ECO:0000256" key="4">
    <source>
        <dbReference type="ARBA" id="ARBA00023163"/>
    </source>
</evidence>
<dbReference type="SUPFAM" id="SSF100950">
    <property type="entry name" value="NagB/RpiA/CoA transferase-like"/>
    <property type="match status" value="1"/>
</dbReference>
<accession>A0A6L5Z3K0</accession>
<proteinExistence type="predicted"/>
<dbReference type="Pfam" id="PF00455">
    <property type="entry name" value="DeoRC"/>
    <property type="match status" value="1"/>
</dbReference>
<evidence type="ECO:0000256" key="5">
    <source>
        <dbReference type="SAM" id="MobiDB-lite"/>
    </source>
</evidence>
<dbReference type="EMBL" id="WIND01000010">
    <property type="protein sequence ID" value="MSU90582.1"/>
    <property type="molecule type" value="Genomic_DNA"/>
</dbReference>
<sequence>MLAHHPQRIADWHVPAGEGDHSGPQFLVQRVQRSAVSHPGPLSIPARHMAQVSDRKHHKEPAHARGGARHAKFRFDKKPKLPDTRLKDGEEGAGVTDRRETILAMVRQQGRVRAEDMARVLNTSVQTIRKDLRALEAEGQITRFHGGAVPRAGRDYIDYEVRRAIAAPQKRAIGRAAIERIPRGATVFVNAGTTTEAAVRAIQPGSGLTVIADNVNLANIIRKIDGVTTMIAGGKVRAADGAVVGATAVAFLDQFRADYALIGAAAIGREGALLDFDLDEAMVVRAMIRNAGRVAVLADSGKFGATAAVRIGDMRDAWALVTDRCPGGVRRLCQSAGVEVVETAAATLPRAVDRSA</sequence>